<feature type="region of interest" description="Disordered" evidence="2">
    <location>
        <begin position="57"/>
        <end position="76"/>
    </location>
</feature>
<feature type="compositionally biased region" description="Polar residues" evidence="2">
    <location>
        <begin position="57"/>
        <end position="69"/>
    </location>
</feature>
<sequence length="554" mass="63448">MYDTQGKESEETSRKFDRPPAVFSTSTSGTATEEDTPHPSPTAPAMPQATARLEPNQSDTLTGHYTSEYHQTDGPCPQTPIDSLHPPPVTARTLSELDIQQIVNNPKLRHDVGFDPNLHFRPNLDGEKGRRKRQQNEAYWVALHDELQQYLALGDGGHGGRHGNLTCASDWTPKKIPAVFGAIREILKTLVPDRDHSSVDQNMDVPLLMQQLKRDVLDVYRLAVWMGQLLKGHCAPMRDGWVDDMVAQIEFGTKNGCTRSLVGGLKSLFGILETMKLDVANHQIRNLRVMLIAETVEFEQNYFGERILEGRVDARSVYLWYRESLARYRKANLDTPVSVFLRALIHTLMPRSSGKLPASFVFDLERLELLRTELREVTCFKVCYTLFLKLLLKLKCQRDADISVVQTLRSRILLILGSDGFEEREERWNQKSVRVAHEIVRFAQEFAGADQWQLNDDLVDAQAFLCKHVRQDSSVFQALEWNVENAVWKLTTEYVELFSKSSPLTVVERWVFPTRNDRARTHWKDVIPSIAKRLARIGHLHWQVWGPLVYMQPE</sequence>
<accession>A0A9P8IJ41</accession>
<feature type="region of interest" description="Disordered" evidence="2">
    <location>
        <begin position="1"/>
        <end position="52"/>
    </location>
</feature>
<gene>
    <name evidence="3" type="ORF">GP486_007951</name>
</gene>
<dbReference type="EMBL" id="JAGHQM010002594">
    <property type="protein sequence ID" value="KAH0548435.1"/>
    <property type="molecule type" value="Genomic_DNA"/>
</dbReference>
<dbReference type="GO" id="GO:0010737">
    <property type="term" value="P:protein kinase A signaling"/>
    <property type="evidence" value="ECO:0007669"/>
    <property type="project" value="TreeGrafter"/>
</dbReference>
<evidence type="ECO:0000313" key="3">
    <source>
        <dbReference type="EMBL" id="KAH0548435.1"/>
    </source>
</evidence>
<dbReference type="InterPro" id="IPR008862">
    <property type="entry name" value="Tcp11"/>
</dbReference>
<proteinExistence type="inferred from homology"/>
<evidence type="ECO:0000256" key="1">
    <source>
        <dbReference type="ARBA" id="ARBA00010954"/>
    </source>
</evidence>
<comment type="similarity">
    <text evidence="1">Belongs to the TCP11 family.</text>
</comment>
<dbReference type="PANTHER" id="PTHR12832">
    <property type="entry name" value="TESTIS-SPECIFIC PROTEIN PBS13 T-COMPLEX 11"/>
    <property type="match status" value="1"/>
</dbReference>
<comment type="caution">
    <text evidence="3">The sequence shown here is derived from an EMBL/GenBank/DDBJ whole genome shotgun (WGS) entry which is preliminary data.</text>
</comment>
<feature type="compositionally biased region" description="Basic and acidic residues" evidence="2">
    <location>
        <begin position="1"/>
        <end position="18"/>
    </location>
</feature>
<name>A0A9P8IJ41_9PEZI</name>
<dbReference type="Proteomes" id="UP000750711">
    <property type="component" value="Unassembled WGS sequence"/>
</dbReference>
<dbReference type="AlphaFoldDB" id="A0A9P8IJ41"/>
<dbReference type="PANTHER" id="PTHR12832:SF11">
    <property type="entry name" value="LD23868P"/>
    <property type="match status" value="1"/>
</dbReference>
<organism evidence="3 4">
    <name type="scientific">Trichoglossum hirsutum</name>
    <dbReference type="NCBI Taxonomy" id="265104"/>
    <lineage>
        <taxon>Eukaryota</taxon>
        <taxon>Fungi</taxon>
        <taxon>Dikarya</taxon>
        <taxon>Ascomycota</taxon>
        <taxon>Pezizomycotina</taxon>
        <taxon>Geoglossomycetes</taxon>
        <taxon>Geoglossales</taxon>
        <taxon>Geoglossaceae</taxon>
        <taxon>Trichoglossum</taxon>
    </lineage>
</organism>
<keyword evidence="4" id="KW-1185">Reference proteome</keyword>
<evidence type="ECO:0000256" key="2">
    <source>
        <dbReference type="SAM" id="MobiDB-lite"/>
    </source>
</evidence>
<evidence type="ECO:0000313" key="4">
    <source>
        <dbReference type="Proteomes" id="UP000750711"/>
    </source>
</evidence>
<dbReference type="Pfam" id="PF05794">
    <property type="entry name" value="Tcp11"/>
    <property type="match status" value="1"/>
</dbReference>
<protein>
    <submittedName>
        <fullName evidence="3">Uncharacterized protein</fullName>
    </submittedName>
</protein>
<reference evidence="3" key="1">
    <citation type="submission" date="2021-03" db="EMBL/GenBank/DDBJ databases">
        <title>Comparative genomics and phylogenomic investigation of the class Geoglossomycetes provide insights into ecological specialization and systematics.</title>
        <authorList>
            <person name="Melie T."/>
            <person name="Pirro S."/>
            <person name="Miller A.N."/>
            <person name="Quandt A."/>
        </authorList>
    </citation>
    <scope>NUCLEOTIDE SEQUENCE</scope>
    <source>
        <strain evidence="3">CAQ_001_2017</strain>
    </source>
</reference>